<proteinExistence type="predicted"/>
<keyword evidence="2" id="KW-1185">Reference proteome</keyword>
<accession>A0AAV7N7A8</accession>
<name>A0AAV7N7A8_PLEWA</name>
<protein>
    <submittedName>
        <fullName evidence="1">Uncharacterized protein</fullName>
    </submittedName>
</protein>
<gene>
    <name evidence="1" type="ORF">NDU88_006459</name>
</gene>
<organism evidence="1 2">
    <name type="scientific">Pleurodeles waltl</name>
    <name type="common">Iberian ribbed newt</name>
    <dbReference type="NCBI Taxonomy" id="8319"/>
    <lineage>
        <taxon>Eukaryota</taxon>
        <taxon>Metazoa</taxon>
        <taxon>Chordata</taxon>
        <taxon>Craniata</taxon>
        <taxon>Vertebrata</taxon>
        <taxon>Euteleostomi</taxon>
        <taxon>Amphibia</taxon>
        <taxon>Batrachia</taxon>
        <taxon>Caudata</taxon>
        <taxon>Salamandroidea</taxon>
        <taxon>Salamandridae</taxon>
        <taxon>Pleurodelinae</taxon>
        <taxon>Pleurodeles</taxon>
    </lineage>
</organism>
<reference evidence="1" key="1">
    <citation type="journal article" date="2022" name="bioRxiv">
        <title>Sequencing and chromosome-scale assembly of the giantPleurodeles waltlgenome.</title>
        <authorList>
            <person name="Brown T."/>
            <person name="Elewa A."/>
            <person name="Iarovenko S."/>
            <person name="Subramanian E."/>
            <person name="Araus A.J."/>
            <person name="Petzold A."/>
            <person name="Susuki M."/>
            <person name="Suzuki K.-i.T."/>
            <person name="Hayashi T."/>
            <person name="Toyoda A."/>
            <person name="Oliveira C."/>
            <person name="Osipova E."/>
            <person name="Leigh N.D."/>
            <person name="Simon A."/>
            <person name="Yun M.H."/>
        </authorList>
    </citation>
    <scope>NUCLEOTIDE SEQUENCE</scope>
    <source>
        <strain evidence="1">20211129_DDA</strain>
        <tissue evidence="1">Liver</tissue>
    </source>
</reference>
<dbReference type="AlphaFoldDB" id="A0AAV7N7A8"/>
<dbReference type="EMBL" id="JANPWB010000013">
    <property type="protein sequence ID" value="KAJ1109093.1"/>
    <property type="molecule type" value="Genomic_DNA"/>
</dbReference>
<comment type="caution">
    <text evidence="1">The sequence shown here is derived from an EMBL/GenBank/DDBJ whole genome shotgun (WGS) entry which is preliminary data.</text>
</comment>
<evidence type="ECO:0000313" key="2">
    <source>
        <dbReference type="Proteomes" id="UP001066276"/>
    </source>
</evidence>
<sequence length="115" mass="12850">MMSLSPKMEHYTYFVVYGIVHGVWKKMLAHFNEDTDMRLALDSLVPVLGLTQANNANGIPTPIGDLLEQLGIWQQEKQGASFWAIPQGNPPPLESRNLNSSSSNLIYQFGDECLL</sequence>
<dbReference type="Proteomes" id="UP001066276">
    <property type="component" value="Chromosome 9"/>
</dbReference>
<evidence type="ECO:0000313" key="1">
    <source>
        <dbReference type="EMBL" id="KAJ1109093.1"/>
    </source>
</evidence>